<dbReference type="GO" id="GO:0004826">
    <property type="term" value="F:phenylalanine-tRNA ligase activity"/>
    <property type="evidence" value="ECO:0007669"/>
    <property type="project" value="InterPro"/>
</dbReference>
<evidence type="ECO:0000256" key="1">
    <source>
        <dbReference type="SAM" id="MobiDB-lite"/>
    </source>
</evidence>
<proteinExistence type="predicted"/>
<comment type="caution">
    <text evidence="3">The sequence shown here is derived from an EMBL/GenBank/DDBJ whole genome shotgun (WGS) entry which is preliminary data.</text>
</comment>
<protein>
    <recommendedName>
        <fullName evidence="2">B3/B4 tRNA-binding domain-containing protein</fullName>
    </recommendedName>
</protein>
<dbReference type="GO" id="GO:0003723">
    <property type="term" value="F:RNA binding"/>
    <property type="evidence" value="ECO:0007669"/>
    <property type="project" value="InterPro"/>
</dbReference>
<evidence type="ECO:0000313" key="3">
    <source>
        <dbReference type="EMBL" id="MST68579.1"/>
    </source>
</evidence>
<dbReference type="AlphaFoldDB" id="A0A6A8M8M1"/>
<dbReference type="InterPro" id="IPR005146">
    <property type="entry name" value="B3/B4_tRNA-bd"/>
</dbReference>
<sequence length="280" mass="31660">MKRQLNISDRKDAALPPVKPGLQKLAEPLEKPARRLSVRYSDKGGNMRFYVSEKVFEMIPDAQFGLVSVEGGDNRGEEKEIADLLNKSIEECSEHFKDKKVKNEPELQPYREAFRAMGINPNRYMCAAEALMTRVAKGQGMHSINKIVDMGNALSYKYIIPIGAHDLDSMIGDFGVRPAVEGDTFLPFGAEEREPVPEGEVVYVTGNHVRTRRWTWRQGDEGKITEETGHVLFIIDGFESNLDSVMKCRRDLADLCRKHLGGKVKEGLINKENMEFETQL</sequence>
<name>A0A6A8M8M1_9FIRM</name>
<feature type="domain" description="B3/B4 tRNA-binding" evidence="2">
    <location>
        <begin position="108"/>
        <end position="261"/>
    </location>
</feature>
<dbReference type="PANTHER" id="PTHR39209">
    <property type="match status" value="1"/>
</dbReference>
<accession>A0A6A8M8M1</accession>
<dbReference type="Pfam" id="PF03483">
    <property type="entry name" value="B3_4"/>
    <property type="match status" value="1"/>
</dbReference>
<feature type="region of interest" description="Disordered" evidence="1">
    <location>
        <begin position="1"/>
        <end position="20"/>
    </location>
</feature>
<reference evidence="3" key="1">
    <citation type="submission" date="2019-09" db="EMBL/GenBank/DDBJ databases">
        <title>In-depth cultivation of the pig gut microbiome towards novel bacterial diversity and tailored functional studies.</title>
        <authorList>
            <person name="Wylensek D."/>
            <person name="Hitch T.C.A."/>
            <person name="Clavel T."/>
        </authorList>
    </citation>
    <scope>NUCLEOTIDE SEQUENCE</scope>
    <source>
        <strain evidence="3">RF-744-FAT-WT-3</strain>
    </source>
</reference>
<gene>
    <name evidence="3" type="ORF">FYJ66_03105</name>
</gene>
<dbReference type="SMART" id="SM00873">
    <property type="entry name" value="B3_4"/>
    <property type="match status" value="1"/>
</dbReference>
<dbReference type="PANTHER" id="PTHR39209:SF2">
    <property type="entry name" value="CYTOPLASMIC PROTEIN"/>
    <property type="match status" value="1"/>
</dbReference>
<organism evidence="3">
    <name type="scientific">Baileyella intestinalis</name>
    <dbReference type="NCBI Taxonomy" id="2606709"/>
    <lineage>
        <taxon>Bacteria</taxon>
        <taxon>Bacillati</taxon>
        <taxon>Bacillota</taxon>
        <taxon>Clostridia</taxon>
        <taxon>Peptostreptococcales</taxon>
        <taxon>Anaerovoracaceae</taxon>
        <taxon>Baileyella</taxon>
    </lineage>
</organism>
<dbReference type="EMBL" id="VUNB01000002">
    <property type="protein sequence ID" value="MST68579.1"/>
    <property type="molecule type" value="Genomic_DNA"/>
</dbReference>
<dbReference type="Gene3D" id="3.50.40.10">
    <property type="entry name" value="Phenylalanyl-trna Synthetase, Chain B, domain 3"/>
    <property type="match status" value="1"/>
</dbReference>
<dbReference type="InterPro" id="IPR020825">
    <property type="entry name" value="Phe-tRNA_synthase-like_B3/B4"/>
</dbReference>
<dbReference type="SUPFAM" id="SSF56037">
    <property type="entry name" value="PheT/TilS domain"/>
    <property type="match status" value="1"/>
</dbReference>
<evidence type="ECO:0000259" key="2">
    <source>
        <dbReference type="SMART" id="SM00873"/>
    </source>
</evidence>